<reference evidence="2" key="1">
    <citation type="submission" date="2022-10" db="EMBL/GenBank/DDBJ databases">
        <authorList>
            <person name="Chen Y."/>
            <person name="Dougan E. K."/>
            <person name="Chan C."/>
            <person name="Rhodes N."/>
            <person name="Thang M."/>
        </authorList>
    </citation>
    <scope>NUCLEOTIDE SEQUENCE</scope>
</reference>
<dbReference type="Proteomes" id="UP001152797">
    <property type="component" value="Unassembled WGS sequence"/>
</dbReference>
<comment type="caution">
    <text evidence="2">The sequence shown here is derived from an EMBL/GenBank/DDBJ whole genome shotgun (WGS) entry which is preliminary data.</text>
</comment>
<keyword evidence="4" id="KW-1185">Reference proteome</keyword>
<gene>
    <name evidence="2" type="ORF">C1SCF055_LOCUS2552</name>
</gene>
<evidence type="ECO:0000313" key="4">
    <source>
        <dbReference type="Proteomes" id="UP001152797"/>
    </source>
</evidence>
<keyword evidence="1" id="KW-0175">Coiled coil</keyword>
<dbReference type="EMBL" id="CAMXCT030000116">
    <property type="protein sequence ID" value="CAL4761434.1"/>
    <property type="molecule type" value="Genomic_DNA"/>
</dbReference>
<protein>
    <submittedName>
        <fullName evidence="2">Uncharacterized protein</fullName>
    </submittedName>
</protein>
<feature type="coiled-coil region" evidence="1">
    <location>
        <begin position="2"/>
        <end position="29"/>
    </location>
</feature>
<accession>A0A9P1FHI8</accession>
<dbReference type="EMBL" id="CAMXCT020000116">
    <property type="protein sequence ID" value="CAL1127497.1"/>
    <property type="molecule type" value="Genomic_DNA"/>
</dbReference>
<evidence type="ECO:0000256" key="1">
    <source>
        <dbReference type="SAM" id="Coils"/>
    </source>
</evidence>
<proteinExistence type="predicted"/>
<dbReference type="EMBL" id="CAMXCT010000116">
    <property type="protein sequence ID" value="CAI3974122.1"/>
    <property type="molecule type" value="Genomic_DNA"/>
</dbReference>
<evidence type="ECO:0000313" key="3">
    <source>
        <dbReference type="EMBL" id="CAL4761434.1"/>
    </source>
</evidence>
<name>A0A9P1FHI8_9DINO</name>
<evidence type="ECO:0000313" key="2">
    <source>
        <dbReference type="EMBL" id="CAI3974122.1"/>
    </source>
</evidence>
<organism evidence="2">
    <name type="scientific">Cladocopium goreaui</name>
    <dbReference type="NCBI Taxonomy" id="2562237"/>
    <lineage>
        <taxon>Eukaryota</taxon>
        <taxon>Sar</taxon>
        <taxon>Alveolata</taxon>
        <taxon>Dinophyceae</taxon>
        <taxon>Suessiales</taxon>
        <taxon>Symbiodiniaceae</taxon>
        <taxon>Cladocopium</taxon>
    </lineage>
</organism>
<dbReference type="AlphaFoldDB" id="A0A9P1FHI8"/>
<reference evidence="3 4" key="2">
    <citation type="submission" date="2024-05" db="EMBL/GenBank/DDBJ databases">
        <authorList>
            <person name="Chen Y."/>
            <person name="Shah S."/>
            <person name="Dougan E. K."/>
            <person name="Thang M."/>
            <person name="Chan C."/>
        </authorList>
    </citation>
    <scope>NUCLEOTIDE SEQUENCE [LARGE SCALE GENOMIC DNA]</scope>
</reference>
<sequence length="68" mass="7761">MRAALDTTMEVLEKQLAQQQSSAEAAQWLWSKHIERLKVHLKRLVEAYRLTLAAMCQAELPLGTKGLR</sequence>